<keyword evidence="4" id="KW-1185">Reference proteome</keyword>
<evidence type="ECO:0000313" key="3">
    <source>
        <dbReference type="EMBL" id="EGG23246.1"/>
    </source>
</evidence>
<dbReference type="PROSITE" id="PS51257">
    <property type="entry name" value="PROKAR_LIPOPROTEIN"/>
    <property type="match status" value="1"/>
</dbReference>
<dbReference type="EMBL" id="GL883008">
    <property type="protein sequence ID" value="EGG23246.1"/>
    <property type="molecule type" value="Genomic_DNA"/>
</dbReference>
<dbReference type="KEGG" id="dfa:DFA_05378"/>
<dbReference type="RefSeq" id="XP_004361097.1">
    <property type="nucleotide sequence ID" value="XM_004361040.1"/>
</dbReference>
<reference evidence="4" key="1">
    <citation type="journal article" date="2011" name="Genome Res.">
        <title>Phylogeny-wide analysis of social amoeba genomes highlights ancient origins for complex intercellular communication.</title>
        <authorList>
            <person name="Heidel A.J."/>
            <person name="Lawal H.M."/>
            <person name="Felder M."/>
            <person name="Schilde C."/>
            <person name="Helps N.R."/>
            <person name="Tunggal B."/>
            <person name="Rivero F."/>
            <person name="John U."/>
            <person name="Schleicher M."/>
            <person name="Eichinger L."/>
            <person name="Platzer M."/>
            <person name="Noegel A.A."/>
            <person name="Schaap P."/>
            <person name="Gloeckner G."/>
        </authorList>
    </citation>
    <scope>NUCLEOTIDE SEQUENCE [LARGE SCALE GENOMIC DNA]</scope>
    <source>
        <strain evidence="4">SH3</strain>
    </source>
</reference>
<dbReference type="OrthoDB" id="18280at2759"/>
<proteinExistence type="predicted"/>
<protein>
    <submittedName>
        <fullName evidence="3">Glycosyltransferase</fullName>
    </submittedName>
</protein>
<keyword evidence="2" id="KW-0472">Membrane</keyword>
<evidence type="ECO:0000313" key="4">
    <source>
        <dbReference type="Proteomes" id="UP000007797"/>
    </source>
</evidence>
<dbReference type="InterPro" id="IPR002495">
    <property type="entry name" value="Glyco_trans_8"/>
</dbReference>
<dbReference type="SUPFAM" id="SSF53448">
    <property type="entry name" value="Nucleotide-diphospho-sugar transferases"/>
    <property type="match status" value="1"/>
</dbReference>
<dbReference type="GO" id="GO:0016757">
    <property type="term" value="F:glycosyltransferase activity"/>
    <property type="evidence" value="ECO:0007669"/>
    <property type="project" value="InterPro"/>
</dbReference>
<feature type="compositionally biased region" description="Basic and acidic residues" evidence="1">
    <location>
        <begin position="71"/>
        <end position="101"/>
    </location>
</feature>
<feature type="transmembrane region" description="Helical" evidence="2">
    <location>
        <begin position="12"/>
        <end position="33"/>
    </location>
</feature>
<keyword evidence="2" id="KW-0812">Transmembrane</keyword>
<evidence type="ECO:0000256" key="1">
    <source>
        <dbReference type="SAM" id="MobiDB-lite"/>
    </source>
</evidence>
<accession>F4PL24</accession>
<feature type="region of interest" description="Disordered" evidence="1">
    <location>
        <begin position="56"/>
        <end position="101"/>
    </location>
</feature>
<dbReference type="Gene3D" id="3.90.550.10">
    <property type="entry name" value="Spore Coat Polysaccharide Biosynthesis Protein SpsA, Chain A"/>
    <property type="match status" value="1"/>
</dbReference>
<gene>
    <name evidence="3" type="primary">gtr3</name>
    <name evidence="3" type="ORF">DFA_05378</name>
</gene>
<dbReference type="PANTHER" id="PTHR11183">
    <property type="entry name" value="GLYCOGENIN SUBFAMILY MEMBER"/>
    <property type="match status" value="1"/>
</dbReference>
<dbReference type="GeneID" id="14874941"/>
<dbReference type="AlphaFoldDB" id="F4PL24"/>
<keyword evidence="2" id="KW-1133">Transmembrane helix</keyword>
<dbReference type="Proteomes" id="UP000007797">
    <property type="component" value="Unassembled WGS sequence"/>
</dbReference>
<feature type="compositionally biased region" description="Low complexity" evidence="1">
    <location>
        <begin position="56"/>
        <end position="70"/>
    </location>
</feature>
<name>F4PL24_CACFS</name>
<dbReference type="OMA" id="HVCVCNL"/>
<sequence>MKIISNSVNVKGIVITILILIHVFYGCVFFYNYGYYKSEQYMATVQQKDLDTNLQQLQQPSHQQQQQQSLERNKQQEEKERQEREKDKKEDERLMKLEDEIEQKRKRDRENALKELNSIRQHNITKYAYITYVDNIKYAQGVAVLKQSLEDVGSIYDFVVMVSMDFDAGAIHRLQKIGAIVETVHPIDVPKGVSVQTERWMSAFTKFRSWEQIHYEKIMWLDSDLLVLKNIDDLFDATTDNPLEIYSTIDANANSCVYDDNRIQLINSGLMVLTPSLKTYKLLLESLETIAQHTKVTNDQDVLSNALKWHPLHYPEFGAQIPHCECGDRRLWDFEKIKVLHYTAGLKSLPKPWEYFSDTNQGLSEPQTTNPNKIEYQGVPQCVKGLYDLWHDKYDEETFKLAHGEFSLQDWSKTKLKEKKSNQIK</sequence>
<dbReference type="STRING" id="1054147.F4PL24"/>
<evidence type="ECO:0000256" key="2">
    <source>
        <dbReference type="SAM" id="Phobius"/>
    </source>
</evidence>
<organism evidence="3 4">
    <name type="scientific">Cavenderia fasciculata</name>
    <name type="common">Slime mold</name>
    <name type="synonym">Dictyostelium fasciculatum</name>
    <dbReference type="NCBI Taxonomy" id="261658"/>
    <lineage>
        <taxon>Eukaryota</taxon>
        <taxon>Amoebozoa</taxon>
        <taxon>Evosea</taxon>
        <taxon>Eumycetozoa</taxon>
        <taxon>Dictyostelia</taxon>
        <taxon>Acytosteliales</taxon>
        <taxon>Cavenderiaceae</taxon>
        <taxon>Cavenderia</taxon>
    </lineage>
</organism>
<dbReference type="InterPro" id="IPR050587">
    <property type="entry name" value="GNT1/Glycosyltrans_8"/>
</dbReference>
<dbReference type="InterPro" id="IPR029044">
    <property type="entry name" value="Nucleotide-diphossugar_trans"/>
</dbReference>
<dbReference type="Pfam" id="PF01501">
    <property type="entry name" value="Glyco_transf_8"/>
    <property type="match status" value="1"/>
</dbReference>